<dbReference type="AlphaFoldDB" id="A0A336KQW6"/>
<dbReference type="FunFam" id="3.30.160.60:FF:000322">
    <property type="entry name" value="GDNF-inducible zinc finger protein 1"/>
    <property type="match status" value="1"/>
</dbReference>
<accession>A0A336KQW6</accession>
<comment type="subcellular location">
    <subcellularLocation>
        <location evidence="1">Nucleus</location>
    </subcellularLocation>
</comment>
<reference evidence="13" key="1">
    <citation type="submission" date="2018-04" db="EMBL/GenBank/DDBJ databases">
        <authorList>
            <person name="Go L.Y."/>
            <person name="Mitchell J.A."/>
        </authorList>
    </citation>
    <scope>NUCLEOTIDE SEQUENCE</scope>
    <source>
        <tissue evidence="13">Whole organism</tissue>
    </source>
</reference>
<evidence type="ECO:0000256" key="5">
    <source>
        <dbReference type="ARBA" id="ARBA00022833"/>
    </source>
</evidence>
<feature type="domain" description="C2H2-type" evidence="12">
    <location>
        <begin position="323"/>
        <end position="351"/>
    </location>
</feature>
<evidence type="ECO:0000256" key="8">
    <source>
        <dbReference type="ARBA" id="ARBA00023163"/>
    </source>
</evidence>
<dbReference type="EMBL" id="UFQS01000842">
    <property type="protein sequence ID" value="SSX07214.1"/>
    <property type="molecule type" value="Genomic_DNA"/>
</dbReference>
<dbReference type="PANTHER" id="PTHR16515">
    <property type="entry name" value="PR DOMAIN ZINC FINGER PROTEIN"/>
    <property type="match status" value="1"/>
</dbReference>
<keyword evidence="2" id="KW-0479">Metal-binding</keyword>
<evidence type="ECO:0000313" key="14">
    <source>
        <dbReference type="EMBL" id="SSX27557.1"/>
    </source>
</evidence>
<evidence type="ECO:0000256" key="7">
    <source>
        <dbReference type="ARBA" id="ARBA00023125"/>
    </source>
</evidence>
<name>A0A336KQW6_CULSO</name>
<dbReference type="PROSITE" id="PS00028">
    <property type="entry name" value="ZINC_FINGER_C2H2_1"/>
    <property type="match status" value="4"/>
</dbReference>
<dbReference type="SMART" id="SM00868">
    <property type="entry name" value="zf-AD"/>
    <property type="match status" value="1"/>
</dbReference>
<keyword evidence="6" id="KW-0805">Transcription regulation</keyword>
<dbReference type="InterPro" id="IPR050331">
    <property type="entry name" value="Zinc_finger"/>
</dbReference>
<dbReference type="InterPro" id="IPR036236">
    <property type="entry name" value="Znf_C2H2_sf"/>
</dbReference>
<evidence type="ECO:0000256" key="6">
    <source>
        <dbReference type="ARBA" id="ARBA00023015"/>
    </source>
</evidence>
<dbReference type="Gene3D" id="3.40.1800.20">
    <property type="match status" value="1"/>
</dbReference>
<feature type="domain" description="C2H2-type" evidence="12">
    <location>
        <begin position="265"/>
        <end position="292"/>
    </location>
</feature>
<dbReference type="GO" id="GO:0003677">
    <property type="term" value="F:DNA binding"/>
    <property type="evidence" value="ECO:0007669"/>
    <property type="project" value="UniProtKB-KW"/>
</dbReference>
<proteinExistence type="predicted"/>
<dbReference type="SUPFAM" id="SSF57716">
    <property type="entry name" value="Glucocorticoid receptor-like (DNA-binding domain)"/>
    <property type="match status" value="1"/>
</dbReference>
<evidence type="ECO:0000313" key="13">
    <source>
        <dbReference type="EMBL" id="SSX07214.1"/>
    </source>
</evidence>
<dbReference type="EMBL" id="UFQT01000842">
    <property type="protein sequence ID" value="SSX27557.1"/>
    <property type="molecule type" value="Genomic_DNA"/>
</dbReference>
<dbReference type="Pfam" id="PF00096">
    <property type="entry name" value="zf-C2H2"/>
    <property type="match status" value="4"/>
</dbReference>
<reference evidence="14" key="2">
    <citation type="submission" date="2018-07" db="EMBL/GenBank/DDBJ databases">
        <authorList>
            <person name="Quirk P.G."/>
            <person name="Krulwich T.A."/>
        </authorList>
    </citation>
    <scope>NUCLEOTIDE SEQUENCE</scope>
</reference>
<dbReference type="GO" id="GO:0010468">
    <property type="term" value="P:regulation of gene expression"/>
    <property type="evidence" value="ECO:0007669"/>
    <property type="project" value="TreeGrafter"/>
</dbReference>
<dbReference type="SMART" id="SM00355">
    <property type="entry name" value="ZnF_C2H2"/>
    <property type="match status" value="6"/>
</dbReference>
<evidence type="ECO:0000256" key="1">
    <source>
        <dbReference type="ARBA" id="ARBA00004123"/>
    </source>
</evidence>
<evidence type="ECO:0000256" key="3">
    <source>
        <dbReference type="ARBA" id="ARBA00022737"/>
    </source>
</evidence>
<feature type="domain" description="C2H2-type" evidence="12">
    <location>
        <begin position="237"/>
        <end position="264"/>
    </location>
</feature>
<keyword evidence="7" id="KW-0238">DNA-binding</keyword>
<gene>
    <name evidence="13" type="primary">CSON014642</name>
</gene>
<feature type="compositionally biased region" description="Acidic residues" evidence="11">
    <location>
        <begin position="197"/>
        <end position="206"/>
    </location>
</feature>
<keyword evidence="3" id="KW-0677">Repeat</keyword>
<evidence type="ECO:0000256" key="4">
    <source>
        <dbReference type="ARBA" id="ARBA00022771"/>
    </source>
</evidence>
<organism evidence="13">
    <name type="scientific">Culicoides sonorensis</name>
    <name type="common">Biting midge</name>
    <dbReference type="NCBI Taxonomy" id="179676"/>
    <lineage>
        <taxon>Eukaryota</taxon>
        <taxon>Metazoa</taxon>
        <taxon>Ecdysozoa</taxon>
        <taxon>Arthropoda</taxon>
        <taxon>Hexapoda</taxon>
        <taxon>Insecta</taxon>
        <taxon>Pterygota</taxon>
        <taxon>Neoptera</taxon>
        <taxon>Endopterygota</taxon>
        <taxon>Diptera</taxon>
        <taxon>Nematocera</taxon>
        <taxon>Chironomoidea</taxon>
        <taxon>Ceratopogonidae</taxon>
        <taxon>Ceratopogoninae</taxon>
        <taxon>Culicoides</taxon>
        <taxon>Monoculicoides</taxon>
    </lineage>
</organism>
<feature type="domain" description="C2H2-type" evidence="12">
    <location>
        <begin position="293"/>
        <end position="322"/>
    </location>
</feature>
<dbReference type="Gene3D" id="3.30.160.60">
    <property type="entry name" value="Classic Zinc Finger"/>
    <property type="match status" value="5"/>
</dbReference>
<dbReference type="PANTHER" id="PTHR16515:SF58">
    <property type="entry name" value="ZINC FINGER PROTEIN 22"/>
    <property type="match status" value="1"/>
</dbReference>
<evidence type="ECO:0000259" key="12">
    <source>
        <dbReference type="PROSITE" id="PS50157"/>
    </source>
</evidence>
<dbReference type="InterPro" id="IPR012934">
    <property type="entry name" value="Znf_AD"/>
</dbReference>
<evidence type="ECO:0000256" key="11">
    <source>
        <dbReference type="SAM" id="MobiDB-lite"/>
    </source>
</evidence>
<sequence length="433" mass="50435">MSDFSEKGIENLLHILEECGPNSKVLFGDDPKNLQLQNEFEEYCKKVRRKQRLINEWNSLPENLTNQHKIPNLSQIELRLLENYPNLSQNYTISDPCRLCYNELSEFTILAELEPEIQELLGKVFTVCLNDGFSQNFCLVCLNLIRQFQDLRVKCQEANLKFFAIALQNLDKTKTKDAGTDLVLLSNVSEQKSQLNQEEEEFEENETFSGDDRHSEGLDEITEPIEKIDSENLNKKHVCDFCTKRFKTKLSLIVHIRTHTDERPFICKECGRRFKTNSAINNHKVVHEADKKFECQESGCNFRTTTKANLSIHMRTHTQERNYSCTECNLKFTTSSNLSKHIKNVHFKLKQHKCSQCDKMFFTKESARKHEITHSNLKPYSCPICPSLSYAWYNGLQKHLKAIHPGVKSETEKKYFDTFRSQMEEGMSCDLKS</sequence>
<dbReference type="SUPFAM" id="SSF57667">
    <property type="entry name" value="beta-beta-alpha zinc fingers"/>
    <property type="match status" value="3"/>
</dbReference>
<feature type="domain" description="C2H2-type" evidence="12">
    <location>
        <begin position="352"/>
        <end position="379"/>
    </location>
</feature>
<keyword evidence="5" id="KW-0862">Zinc</keyword>
<dbReference type="PROSITE" id="PS50157">
    <property type="entry name" value="ZINC_FINGER_C2H2_2"/>
    <property type="match status" value="5"/>
</dbReference>
<dbReference type="InterPro" id="IPR013087">
    <property type="entry name" value="Znf_C2H2_type"/>
</dbReference>
<keyword evidence="8" id="KW-0804">Transcription</keyword>
<keyword evidence="9" id="KW-0539">Nucleus</keyword>
<keyword evidence="4 10" id="KW-0863">Zinc-finger</keyword>
<evidence type="ECO:0000256" key="2">
    <source>
        <dbReference type="ARBA" id="ARBA00022723"/>
    </source>
</evidence>
<evidence type="ECO:0000256" key="10">
    <source>
        <dbReference type="PROSITE-ProRule" id="PRU00042"/>
    </source>
</evidence>
<dbReference type="GO" id="GO:0005634">
    <property type="term" value="C:nucleus"/>
    <property type="evidence" value="ECO:0007669"/>
    <property type="project" value="UniProtKB-SubCell"/>
</dbReference>
<evidence type="ECO:0000256" key="9">
    <source>
        <dbReference type="ARBA" id="ARBA00023242"/>
    </source>
</evidence>
<dbReference type="GO" id="GO:0008270">
    <property type="term" value="F:zinc ion binding"/>
    <property type="evidence" value="ECO:0007669"/>
    <property type="project" value="UniProtKB-KW"/>
</dbReference>
<feature type="region of interest" description="Disordered" evidence="11">
    <location>
        <begin position="195"/>
        <end position="216"/>
    </location>
</feature>
<dbReference type="FunFam" id="3.30.160.60:FF:000145">
    <property type="entry name" value="Zinc finger protein 574"/>
    <property type="match status" value="1"/>
</dbReference>
<dbReference type="VEuPathDB" id="VectorBase:CSON014642"/>
<protein>
    <submittedName>
        <fullName evidence="13">CSON014642 protein</fullName>
    </submittedName>
</protein>